<accession>A0A6P1DTY3</accession>
<dbReference type="PANTHER" id="PTHR40266:SF2">
    <property type="entry name" value="TOXIN HIGB-1"/>
    <property type="match status" value="1"/>
</dbReference>
<organism evidence="1 2">
    <name type="scientific">Thiorhodococcus mannitoliphagus</name>
    <dbReference type="NCBI Taxonomy" id="329406"/>
    <lineage>
        <taxon>Bacteria</taxon>
        <taxon>Pseudomonadati</taxon>
        <taxon>Pseudomonadota</taxon>
        <taxon>Gammaproteobacteria</taxon>
        <taxon>Chromatiales</taxon>
        <taxon>Chromatiaceae</taxon>
        <taxon>Thiorhodococcus</taxon>
    </lineage>
</organism>
<dbReference type="Proteomes" id="UP000471640">
    <property type="component" value="Unassembled WGS sequence"/>
</dbReference>
<dbReference type="RefSeq" id="WP_164653520.1">
    <property type="nucleotide sequence ID" value="NZ_JAAIJR010000028.1"/>
</dbReference>
<dbReference type="SUPFAM" id="SSF143011">
    <property type="entry name" value="RelE-like"/>
    <property type="match status" value="1"/>
</dbReference>
<gene>
    <name evidence="1" type="ORF">G3480_08885</name>
</gene>
<comment type="caution">
    <text evidence="1">The sequence shown here is derived from an EMBL/GenBank/DDBJ whole genome shotgun (WGS) entry which is preliminary data.</text>
</comment>
<evidence type="ECO:0000313" key="1">
    <source>
        <dbReference type="EMBL" id="NEX20421.1"/>
    </source>
</evidence>
<protein>
    <submittedName>
        <fullName evidence="1">Killer protein</fullName>
    </submittedName>
</protein>
<dbReference type="EMBL" id="JAAIJR010000028">
    <property type="protein sequence ID" value="NEX20421.1"/>
    <property type="molecule type" value="Genomic_DNA"/>
</dbReference>
<evidence type="ECO:0000313" key="2">
    <source>
        <dbReference type="Proteomes" id="UP000471640"/>
    </source>
</evidence>
<reference evidence="2" key="1">
    <citation type="journal article" date="2020" name="Microbiol. Resour. Announc.">
        <title>Draft Genome Sequences of Thiorhodococcus mannitoliphagus and Thiorhodococcus minor, Purple Sulfur Photosynthetic Bacteria in the Gammaproteobacterial Family Chromatiaceae.</title>
        <authorList>
            <person name="Aviles F.A."/>
            <person name="Meyer T.E."/>
            <person name="Kyndt J.A."/>
        </authorList>
    </citation>
    <scope>NUCLEOTIDE SEQUENCE [LARGE SCALE GENOMIC DNA]</scope>
    <source>
        <strain evidence="2">DSM 18266</strain>
    </source>
</reference>
<name>A0A6P1DTY3_9GAMM</name>
<dbReference type="InterPro" id="IPR007711">
    <property type="entry name" value="HigB-1"/>
</dbReference>
<sequence>MIQSFRHKGLKRFYATGSTAGIQPHHAKRLKMQLAALDTATSIEDMDIPGFKLHPLKGADTGRWSIWVNGNWRITFEFQESHAYILDYEDYH</sequence>
<proteinExistence type="predicted"/>
<dbReference type="PANTHER" id="PTHR40266">
    <property type="entry name" value="TOXIN HIGB-1"/>
    <property type="match status" value="1"/>
</dbReference>
<dbReference type="InterPro" id="IPR035093">
    <property type="entry name" value="RelE/ParE_toxin_dom_sf"/>
</dbReference>
<dbReference type="Gene3D" id="3.30.2310.20">
    <property type="entry name" value="RelE-like"/>
    <property type="match status" value="1"/>
</dbReference>
<dbReference type="AlphaFoldDB" id="A0A6P1DTY3"/>
<keyword evidence="2" id="KW-1185">Reference proteome</keyword>
<reference evidence="1 2" key="2">
    <citation type="submission" date="2020-02" db="EMBL/GenBank/DDBJ databases">
        <title>Genome sequences of Thiorhodococcus mannitoliphagus and Thiorhodococcus minor, purple sulfur photosynthetic bacteria in the gammaproteobacterial family, Chromatiaceae.</title>
        <authorList>
            <person name="Aviles F.A."/>
            <person name="Meyer T.E."/>
            <person name="Kyndt J.A."/>
        </authorList>
    </citation>
    <scope>NUCLEOTIDE SEQUENCE [LARGE SCALE GENOMIC DNA]</scope>
    <source>
        <strain evidence="1 2">DSM 18266</strain>
    </source>
</reference>
<dbReference type="Pfam" id="PF05015">
    <property type="entry name" value="HigB-like_toxin"/>
    <property type="match status" value="1"/>
</dbReference>